<organism evidence="2 3">
    <name type="scientific">Paracidovorax wautersii</name>
    <dbReference type="NCBI Taxonomy" id="1177982"/>
    <lineage>
        <taxon>Bacteria</taxon>
        <taxon>Pseudomonadati</taxon>
        <taxon>Pseudomonadota</taxon>
        <taxon>Betaproteobacteria</taxon>
        <taxon>Burkholderiales</taxon>
        <taxon>Comamonadaceae</taxon>
        <taxon>Paracidovorax</taxon>
    </lineage>
</organism>
<dbReference type="Proteomes" id="UP000199119">
    <property type="component" value="Unassembled WGS sequence"/>
</dbReference>
<evidence type="ECO:0000259" key="1">
    <source>
        <dbReference type="Pfam" id="PF01425"/>
    </source>
</evidence>
<dbReference type="InterPro" id="IPR023631">
    <property type="entry name" value="Amidase_dom"/>
</dbReference>
<dbReference type="PANTHER" id="PTHR43372:SF4">
    <property type="entry name" value="FATTY-ACID AMIDE HYDROLASE 2"/>
    <property type="match status" value="1"/>
</dbReference>
<dbReference type="SUPFAM" id="SSF75304">
    <property type="entry name" value="Amidase signature (AS) enzymes"/>
    <property type="match status" value="1"/>
</dbReference>
<evidence type="ECO:0000313" key="3">
    <source>
        <dbReference type="Proteomes" id="UP000199119"/>
    </source>
</evidence>
<dbReference type="Pfam" id="PF01425">
    <property type="entry name" value="Amidase"/>
    <property type="match status" value="2"/>
</dbReference>
<dbReference type="GO" id="GO:0012505">
    <property type="term" value="C:endomembrane system"/>
    <property type="evidence" value="ECO:0007669"/>
    <property type="project" value="TreeGrafter"/>
</dbReference>
<proteinExistence type="predicted"/>
<dbReference type="EMBL" id="FONX01000003">
    <property type="protein sequence ID" value="SFE57619.1"/>
    <property type="molecule type" value="Genomic_DNA"/>
</dbReference>
<dbReference type="RefSeq" id="WP_092938351.1">
    <property type="nucleotide sequence ID" value="NZ_FONX01000003.1"/>
</dbReference>
<dbReference type="InterPro" id="IPR036928">
    <property type="entry name" value="AS_sf"/>
</dbReference>
<feature type="domain" description="Amidase" evidence="1">
    <location>
        <begin position="33"/>
        <end position="302"/>
    </location>
</feature>
<protein>
    <submittedName>
        <fullName evidence="2">Amidase</fullName>
    </submittedName>
</protein>
<dbReference type="PANTHER" id="PTHR43372">
    <property type="entry name" value="FATTY-ACID AMIDE HYDROLASE"/>
    <property type="match status" value="1"/>
</dbReference>
<dbReference type="AlphaFoldDB" id="A0A1I2BNI8"/>
<evidence type="ECO:0000313" key="2">
    <source>
        <dbReference type="EMBL" id="SFE57619.1"/>
    </source>
</evidence>
<name>A0A1I2BNI8_9BURK</name>
<reference evidence="3" key="1">
    <citation type="submission" date="2016-10" db="EMBL/GenBank/DDBJ databases">
        <authorList>
            <person name="Varghese N."/>
            <person name="Submissions S."/>
        </authorList>
    </citation>
    <scope>NUCLEOTIDE SEQUENCE [LARGE SCALE GENOMIC DNA]</scope>
    <source>
        <strain evidence="3">DSM 27981</strain>
    </source>
</reference>
<accession>A0A1I2BNI8</accession>
<keyword evidence="3" id="KW-1185">Reference proteome</keyword>
<dbReference type="InterPro" id="IPR052739">
    <property type="entry name" value="FAAH2"/>
</dbReference>
<sequence length="458" mass="47471">MTQALHDTLLAGTASAQAAALARGDTTALALCDAAIARIEAQDGAINAVVVRDFANARLQAGAADAALARGERRPLLGVPITVKESFNVAGLPTTWGFEHARGFIAKADAVAVERLKAAGAVLLGKTNVPVALGDWQSANPIYGRTNNPHDLSRTPGGSSGGAAAALAAGFVALELGSDIGGSIRVPAHFCGVYGHKPTHGLLPAAGHDFPGFPPGAPNELAVIGPLARSAQDLELALDLLAGPIGAQARAMQVRLPPARPVQQARCLLIDSAPGAAVASDIQARLRAVADDLQASGCTVERGASELLPDLAASHAAYHRLLMTYITRGTPGAASMPAHEWLQLLDQRARVQAQWRRFFESFDALLLPAFGCTAYPHIPAMDWSTATVPIDGRPELLGAQSFWQSVATLPGLPATVAPIGRGSDGLPIGMQLIGPMYEDRTPLALVRHLEAFRAAAAA</sequence>
<dbReference type="OrthoDB" id="8576090at2"/>
<dbReference type="STRING" id="1177982.SAMN04489711_103100"/>
<gene>
    <name evidence="2" type="ORF">SAMN04489711_103100</name>
</gene>
<feature type="domain" description="Amidase" evidence="1">
    <location>
        <begin position="341"/>
        <end position="441"/>
    </location>
</feature>
<dbReference type="Gene3D" id="3.90.1300.10">
    <property type="entry name" value="Amidase signature (AS) domain"/>
    <property type="match status" value="1"/>
</dbReference>